<keyword evidence="1" id="KW-1133">Transmembrane helix</keyword>
<sequence>MLSTTALTLGQITFIIRAIIQILSHGGMFLIGIIILASAPRLASLKTHDAINRAVGKSTFTKSSLTWVLASLRGKTGDPARPTKLVVSILLVTLYGLFSALSDIGFLGLRACELPGPTIFDRPSSVNSTDAARNAVLNATIPGSTLEEIQVRRTASLTDMGEGITENLCSSWENSTYADSAFFTSLNSTDSDMLMPRNLRHYRHERSDMFDLNSYFMGPSSQRVENPVIRNGVAIFPGSQGVVAIFGVPSLLPLHSVNIDHAMALEIEMGCMSTGVFSIHDLDDLSFSVDQDMMDTNATWSDHYFGPDYMQDTLTQAAEEIRALYRPSFNESSLNQGWLFNNDGNATNAARATAANILSTSAFPLEFDAFDPVMGNCTNRLRERLNLTEWYDNSVDTCNLLGLGGTMLSDDDVNVGYSRMMCATATQINLVSATISTDVDGAVFLNYSRLPSDLHHTRADYFDVVANEESNTTQYNQFEPYERFTLAPNPNGPTSHFITQNRDPSSMRSYGLGSGGGDAMTRAGSLMIDQGHEIGDNFASLSFLSEGQTPIGFRNGSLLTKWGGQVGASFILQSLAYNGWAAVNSPEIMINSTGGMLGTCYDAPYAAGFVPLLVSALLIILWILYLLVTSHLGGSNDVEYLYGGLTPFWGVVSPHTRAEDTLLSWVNKPKTHLELIHPGQPLMSEGDMTAARYIRSGSAF</sequence>
<name>A0ABR1JV15_9AGAR</name>
<comment type="caution">
    <text evidence="2">The sequence shown here is derived from an EMBL/GenBank/DDBJ whole genome shotgun (WGS) entry which is preliminary data.</text>
</comment>
<protein>
    <submittedName>
        <fullName evidence="2">Uncharacterized protein</fullName>
    </submittedName>
</protein>
<organism evidence="2 3">
    <name type="scientific">Marasmiellus scandens</name>
    <dbReference type="NCBI Taxonomy" id="2682957"/>
    <lineage>
        <taxon>Eukaryota</taxon>
        <taxon>Fungi</taxon>
        <taxon>Dikarya</taxon>
        <taxon>Basidiomycota</taxon>
        <taxon>Agaricomycotina</taxon>
        <taxon>Agaricomycetes</taxon>
        <taxon>Agaricomycetidae</taxon>
        <taxon>Agaricales</taxon>
        <taxon>Marasmiineae</taxon>
        <taxon>Omphalotaceae</taxon>
        <taxon>Marasmiellus</taxon>
    </lineage>
</organism>
<reference evidence="2 3" key="1">
    <citation type="submission" date="2024-01" db="EMBL/GenBank/DDBJ databases">
        <title>A draft genome for the cacao thread blight pathogen Marasmiellus scandens.</title>
        <authorList>
            <person name="Baruah I.K."/>
            <person name="Leung J."/>
            <person name="Bukari Y."/>
            <person name="Amoako-Attah I."/>
            <person name="Meinhardt L.W."/>
            <person name="Bailey B.A."/>
            <person name="Cohen S.P."/>
        </authorList>
    </citation>
    <scope>NUCLEOTIDE SEQUENCE [LARGE SCALE GENOMIC DNA]</scope>
    <source>
        <strain evidence="2 3">GH-19</strain>
    </source>
</reference>
<keyword evidence="3" id="KW-1185">Reference proteome</keyword>
<feature type="transmembrane region" description="Helical" evidence="1">
    <location>
        <begin position="12"/>
        <end position="37"/>
    </location>
</feature>
<gene>
    <name evidence="2" type="ORF">VKT23_002748</name>
</gene>
<evidence type="ECO:0000313" key="3">
    <source>
        <dbReference type="Proteomes" id="UP001498398"/>
    </source>
</evidence>
<keyword evidence="1" id="KW-0812">Transmembrane</keyword>
<evidence type="ECO:0000313" key="2">
    <source>
        <dbReference type="EMBL" id="KAK7468239.1"/>
    </source>
</evidence>
<accession>A0ABR1JV15</accession>
<dbReference type="Proteomes" id="UP001498398">
    <property type="component" value="Unassembled WGS sequence"/>
</dbReference>
<feature type="transmembrane region" description="Helical" evidence="1">
    <location>
        <begin position="605"/>
        <end position="628"/>
    </location>
</feature>
<proteinExistence type="predicted"/>
<dbReference type="EMBL" id="JBANRG010000003">
    <property type="protein sequence ID" value="KAK7468239.1"/>
    <property type="molecule type" value="Genomic_DNA"/>
</dbReference>
<evidence type="ECO:0000256" key="1">
    <source>
        <dbReference type="SAM" id="Phobius"/>
    </source>
</evidence>
<feature type="transmembrane region" description="Helical" evidence="1">
    <location>
        <begin position="85"/>
        <end position="109"/>
    </location>
</feature>
<keyword evidence="1" id="KW-0472">Membrane</keyword>